<keyword evidence="3" id="KW-1185">Reference proteome</keyword>
<keyword evidence="2" id="KW-0012">Acyltransferase</keyword>
<dbReference type="InterPro" id="IPR020036">
    <property type="entry name" value="PseH"/>
</dbReference>
<dbReference type="Gene3D" id="3.40.630.30">
    <property type="match status" value="1"/>
</dbReference>
<accession>A0ABR8XHR0</accession>
<gene>
    <name evidence="2" type="primary">pseH</name>
    <name evidence="2" type="ORF">H9632_00235</name>
</gene>
<dbReference type="Proteomes" id="UP000600565">
    <property type="component" value="Unassembled WGS sequence"/>
</dbReference>
<evidence type="ECO:0000313" key="3">
    <source>
        <dbReference type="Proteomes" id="UP000600565"/>
    </source>
</evidence>
<dbReference type="InterPro" id="IPR000182">
    <property type="entry name" value="GNAT_dom"/>
</dbReference>
<dbReference type="PROSITE" id="PS51186">
    <property type="entry name" value="GNAT"/>
    <property type="match status" value="1"/>
</dbReference>
<comment type="caution">
    <text evidence="2">The sequence shown here is derived from an EMBL/GenBank/DDBJ whole genome shotgun (WGS) entry which is preliminary data.</text>
</comment>
<dbReference type="NCBIfam" id="TIGR03585">
    <property type="entry name" value="PseH"/>
    <property type="match status" value="1"/>
</dbReference>
<dbReference type="InterPro" id="IPR016181">
    <property type="entry name" value="Acyl_CoA_acyltransferase"/>
</dbReference>
<reference evidence="2 3" key="1">
    <citation type="submission" date="2020-08" db="EMBL/GenBank/DDBJ databases">
        <title>A Genomic Blueprint of the Chicken Gut Microbiome.</title>
        <authorList>
            <person name="Gilroy R."/>
            <person name="Ravi A."/>
            <person name="Getino M."/>
            <person name="Pursley I."/>
            <person name="Horton D.L."/>
            <person name="Alikhan N.-F."/>
            <person name="Baker D."/>
            <person name="Gharbi K."/>
            <person name="Hall N."/>
            <person name="Watson M."/>
            <person name="Adriaenssens E.M."/>
            <person name="Foster-Nyarko E."/>
            <person name="Jarju S."/>
            <person name="Secka A."/>
            <person name="Antonio M."/>
            <person name="Oren A."/>
            <person name="Chaudhuri R."/>
            <person name="La Ragione R.M."/>
            <person name="Hildebrand F."/>
            <person name="Pallen M.J."/>
        </authorList>
    </citation>
    <scope>NUCLEOTIDE SEQUENCE [LARGE SCALE GENOMIC DNA]</scope>
    <source>
        <strain evidence="2 3">Sa1YVA6</strain>
    </source>
</reference>
<dbReference type="EC" id="2.3.1.202" evidence="2"/>
<sequence length="180" mass="21559">MKKNLMKLIDVTDEHIELIYNWRNQPNIRSVMYDSEPINWDKHVAWFNAVLKNDMKYVKIFIYNQVPYGVGNFSLKDKKNGIGEWGFYIGEQNAPKGMGTALAYKMLEYIFEDLNIRKLCAEVLEFNEKSIRFHEKVGFQKEGILREHIYLNNCYCNIHLFSYFKKDWNKSKAQLEKYFN</sequence>
<dbReference type="RefSeq" id="WP_191702128.1">
    <property type="nucleotide sequence ID" value="NZ_JACSPW010000001.1"/>
</dbReference>
<organism evidence="2 3">
    <name type="scientific">Solibacillus merdavium</name>
    <dbReference type="NCBI Taxonomy" id="2762218"/>
    <lineage>
        <taxon>Bacteria</taxon>
        <taxon>Bacillati</taxon>
        <taxon>Bacillota</taxon>
        <taxon>Bacilli</taxon>
        <taxon>Bacillales</taxon>
        <taxon>Caryophanaceae</taxon>
        <taxon>Solibacillus</taxon>
    </lineage>
</organism>
<name>A0ABR8XHR0_9BACL</name>
<evidence type="ECO:0000313" key="2">
    <source>
        <dbReference type="EMBL" id="MBD8031472.1"/>
    </source>
</evidence>
<dbReference type="Pfam" id="PF13302">
    <property type="entry name" value="Acetyltransf_3"/>
    <property type="match status" value="1"/>
</dbReference>
<dbReference type="GO" id="GO:0016746">
    <property type="term" value="F:acyltransferase activity"/>
    <property type="evidence" value="ECO:0007669"/>
    <property type="project" value="UniProtKB-KW"/>
</dbReference>
<feature type="domain" description="N-acetyltransferase" evidence="1">
    <location>
        <begin position="6"/>
        <end position="157"/>
    </location>
</feature>
<keyword evidence="2" id="KW-0808">Transferase</keyword>
<dbReference type="EMBL" id="JACSPW010000001">
    <property type="protein sequence ID" value="MBD8031472.1"/>
    <property type="molecule type" value="Genomic_DNA"/>
</dbReference>
<dbReference type="PANTHER" id="PTHR43415:SF3">
    <property type="entry name" value="GNAT-FAMILY ACETYLTRANSFERASE"/>
    <property type="match status" value="1"/>
</dbReference>
<evidence type="ECO:0000259" key="1">
    <source>
        <dbReference type="PROSITE" id="PS51186"/>
    </source>
</evidence>
<proteinExistence type="predicted"/>
<dbReference type="PANTHER" id="PTHR43415">
    <property type="entry name" value="SPERMIDINE N(1)-ACETYLTRANSFERASE"/>
    <property type="match status" value="1"/>
</dbReference>
<dbReference type="SUPFAM" id="SSF55729">
    <property type="entry name" value="Acyl-CoA N-acyltransferases (Nat)"/>
    <property type="match status" value="1"/>
</dbReference>
<protein>
    <submittedName>
        <fullName evidence="2">UDP-4-amino-4, 6-dideoxy-N-acetyl-beta-L-altrosamine N-acetyltransferase</fullName>
        <ecNumber evidence="2">2.3.1.202</ecNumber>
    </submittedName>
</protein>